<comment type="caution">
    <text evidence="1">The sequence shown here is derived from an EMBL/GenBank/DDBJ whole genome shotgun (WGS) entry which is preliminary data.</text>
</comment>
<dbReference type="EMBL" id="PKMF04000326">
    <property type="protein sequence ID" value="KAK7837554.1"/>
    <property type="molecule type" value="Genomic_DNA"/>
</dbReference>
<keyword evidence="2" id="KW-1185">Reference proteome</keyword>
<reference evidence="1 2" key="1">
    <citation type="journal article" date="2018" name="Sci. Data">
        <title>The draft genome sequence of cork oak.</title>
        <authorList>
            <person name="Ramos A.M."/>
            <person name="Usie A."/>
            <person name="Barbosa P."/>
            <person name="Barros P.M."/>
            <person name="Capote T."/>
            <person name="Chaves I."/>
            <person name="Simoes F."/>
            <person name="Abreu I."/>
            <person name="Carrasquinho I."/>
            <person name="Faro C."/>
            <person name="Guimaraes J.B."/>
            <person name="Mendonca D."/>
            <person name="Nobrega F."/>
            <person name="Rodrigues L."/>
            <person name="Saibo N.J.M."/>
            <person name="Varela M.C."/>
            <person name="Egas C."/>
            <person name="Matos J."/>
            <person name="Miguel C.M."/>
            <person name="Oliveira M.M."/>
            <person name="Ricardo C.P."/>
            <person name="Goncalves S."/>
        </authorList>
    </citation>
    <scope>NUCLEOTIDE SEQUENCE [LARGE SCALE GENOMIC DNA]</scope>
    <source>
        <strain evidence="2">cv. HL8</strain>
    </source>
</reference>
<sequence>MGFDACGSMLVAEIGACESSKIGACGGERIIVRNSSKLRTPSPLRSNLPIMAWQSLVDLDSPSRLSILFKLVGVMQPDPSISYIPKASLSSTFLSSSPPASISFWNSSKSICPSPFKSHVFTAASASSIDISLPTVTTQLRNSEGDILPSPSSSNSLQLFLLALEPVCESEFLSAFLLGDNLRRNLPKANFFGELELVFSSNIVIGVEEEEAASRVVFMIKPGLIEGTWVYS</sequence>
<name>A0AAW0KGH1_QUESU</name>
<accession>A0AAW0KGH1</accession>
<dbReference type="AlphaFoldDB" id="A0AAW0KGH1"/>
<gene>
    <name evidence="1" type="ORF">CFP56_021132</name>
</gene>
<protein>
    <submittedName>
        <fullName evidence="1">Uncharacterized protein</fullName>
    </submittedName>
</protein>
<proteinExistence type="predicted"/>
<organism evidence="1 2">
    <name type="scientific">Quercus suber</name>
    <name type="common">Cork oak</name>
    <dbReference type="NCBI Taxonomy" id="58331"/>
    <lineage>
        <taxon>Eukaryota</taxon>
        <taxon>Viridiplantae</taxon>
        <taxon>Streptophyta</taxon>
        <taxon>Embryophyta</taxon>
        <taxon>Tracheophyta</taxon>
        <taxon>Spermatophyta</taxon>
        <taxon>Magnoliopsida</taxon>
        <taxon>eudicotyledons</taxon>
        <taxon>Gunneridae</taxon>
        <taxon>Pentapetalae</taxon>
        <taxon>rosids</taxon>
        <taxon>fabids</taxon>
        <taxon>Fagales</taxon>
        <taxon>Fagaceae</taxon>
        <taxon>Quercus</taxon>
    </lineage>
</organism>
<evidence type="ECO:0000313" key="1">
    <source>
        <dbReference type="EMBL" id="KAK7837554.1"/>
    </source>
</evidence>
<evidence type="ECO:0000313" key="2">
    <source>
        <dbReference type="Proteomes" id="UP000237347"/>
    </source>
</evidence>
<dbReference type="Proteomes" id="UP000237347">
    <property type="component" value="Unassembled WGS sequence"/>
</dbReference>